<proteinExistence type="predicted"/>
<reference evidence="1" key="1">
    <citation type="journal article" date="2021" name="Microb. Physiol.">
        <title>Proteogenomic Insights into the Physiology of Marine, Sulfate-Reducing, Filamentous Desulfonema limicola and Desulfonema magnum.</title>
        <authorList>
            <person name="Schnaars V."/>
            <person name="Wohlbrand L."/>
            <person name="Scheve S."/>
            <person name="Hinrichs C."/>
            <person name="Reinhardt R."/>
            <person name="Rabus R."/>
        </authorList>
    </citation>
    <scope>NUCLEOTIDE SEQUENCE</scope>
    <source>
        <strain evidence="1">4be13</strain>
    </source>
</reference>
<accession>A0A975BRS2</accession>
<sequence length="37" mass="4363">METFSSPQTSPYFALNSKKRNFIVKKTCITPLDYDKY</sequence>
<gene>
    <name evidence="1" type="ORF">dnm_067260</name>
</gene>
<dbReference type="Proteomes" id="UP000663722">
    <property type="component" value="Chromosome"/>
</dbReference>
<organism evidence="1 2">
    <name type="scientific">Desulfonema magnum</name>
    <dbReference type="NCBI Taxonomy" id="45655"/>
    <lineage>
        <taxon>Bacteria</taxon>
        <taxon>Pseudomonadati</taxon>
        <taxon>Thermodesulfobacteriota</taxon>
        <taxon>Desulfobacteria</taxon>
        <taxon>Desulfobacterales</taxon>
        <taxon>Desulfococcaceae</taxon>
        <taxon>Desulfonema</taxon>
    </lineage>
</organism>
<keyword evidence="2" id="KW-1185">Reference proteome</keyword>
<dbReference type="KEGG" id="dmm:dnm_067260"/>
<dbReference type="EMBL" id="CP061800">
    <property type="protein sequence ID" value="QTA90664.1"/>
    <property type="molecule type" value="Genomic_DNA"/>
</dbReference>
<protein>
    <submittedName>
        <fullName evidence="1">Uncharacterized protein</fullName>
    </submittedName>
</protein>
<name>A0A975BRS2_9BACT</name>
<dbReference type="AlphaFoldDB" id="A0A975BRS2"/>
<evidence type="ECO:0000313" key="2">
    <source>
        <dbReference type="Proteomes" id="UP000663722"/>
    </source>
</evidence>
<evidence type="ECO:0000313" key="1">
    <source>
        <dbReference type="EMBL" id="QTA90664.1"/>
    </source>
</evidence>